<sequence length="55" mass="6127">MELSESSKRQVAKSFTELAIQSDLIPKCSSATETAKEVTNFFNTIVKTLDKTTEE</sequence>
<proteinExistence type="predicted"/>
<gene>
    <name evidence="1" type="ORF">ERS852406_00958</name>
</gene>
<evidence type="ECO:0000313" key="2">
    <source>
        <dbReference type="Proteomes" id="UP000095706"/>
    </source>
</evidence>
<dbReference type="RefSeq" id="WP_156327542.1">
    <property type="nucleotide sequence ID" value="NZ_CYYV01000004.1"/>
</dbReference>
<protein>
    <submittedName>
        <fullName evidence="1">Uncharacterized protein</fullName>
    </submittedName>
</protein>
<dbReference type="AlphaFoldDB" id="A0A174B0V6"/>
<organism evidence="1 2">
    <name type="scientific">Fusicatenibacter saccharivorans</name>
    <dbReference type="NCBI Taxonomy" id="1150298"/>
    <lineage>
        <taxon>Bacteria</taxon>
        <taxon>Bacillati</taxon>
        <taxon>Bacillota</taxon>
        <taxon>Clostridia</taxon>
        <taxon>Lachnospirales</taxon>
        <taxon>Lachnospiraceae</taxon>
        <taxon>Fusicatenibacter</taxon>
    </lineage>
</organism>
<accession>A0A174B0V6</accession>
<dbReference type="EMBL" id="CYYV01000004">
    <property type="protein sequence ID" value="CUN93859.1"/>
    <property type="molecule type" value="Genomic_DNA"/>
</dbReference>
<evidence type="ECO:0000313" key="1">
    <source>
        <dbReference type="EMBL" id="CUN93859.1"/>
    </source>
</evidence>
<name>A0A174B0V6_9FIRM</name>
<reference evidence="1 2" key="1">
    <citation type="submission" date="2015-09" db="EMBL/GenBank/DDBJ databases">
        <authorList>
            <consortium name="Pathogen Informatics"/>
        </authorList>
    </citation>
    <scope>NUCLEOTIDE SEQUENCE [LARGE SCALE GENOMIC DNA]</scope>
    <source>
        <strain evidence="1 2">2789STDY5608849</strain>
    </source>
</reference>
<dbReference type="Proteomes" id="UP000095706">
    <property type="component" value="Unassembled WGS sequence"/>
</dbReference>